<name>A0A401UB70_9BACT</name>
<dbReference type="CDD" id="cd00739">
    <property type="entry name" value="DHPS"/>
    <property type="match status" value="1"/>
</dbReference>
<dbReference type="PANTHER" id="PTHR20941">
    <property type="entry name" value="FOLATE SYNTHESIS PROTEINS"/>
    <property type="match status" value="1"/>
</dbReference>
<proteinExistence type="predicted"/>
<organism evidence="10 11">
    <name type="scientific">Chryseotalea sanaruensis</name>
    <dbReference type="NCBI Taxonomy" id="2482724"/>
    <lineage>
        <taxon>Bacteria</taxon>
        <taxon>Pseudomonadati</taxon>
        <taxon>Bacteroidota</taxon>
        <taxon>Cytophagia</taxon>
        <taxon>Cytophagales</taxon>
        <taxon>Chryseotaleaceae</taxon>
        <taxon>Chryseotalea</taxon>
    </lineage>
</organism>
<dbReference type="NCBIfam" id="TIGR01496">
    <property type="entry name" value="DHPS"/>
    <property type="match status" value="1"/>
</dbReference>
<dbReference type="Gene3D" id="3.20.20.20">
    <property type="entry name" value="Dihydropteroate synthase-like"/>
    <property type="match status" value="1"/>
</dbReference>
<dbReference type="Pfam" id="PF00809">
    <property type="entry name" value="Pterin_bind"/>
    <property type="match status" value="1"/>
</dbReference>
<keyword evidence="6" id="KW-0479">Metal-binding</keyword>
<comment type="catalytic activity">
    <reaction evidence="1">
        <text>(7,8-dihydropterin-6-yl)methyl diphosphate + 4-aminobenzoate = 7,8-dihydropteroate + diphosphate</text>
        <dbReference type="Rhea" id="RHEA:19949"/>
        <dbReference type="ChEBI" id="CHEBI:17836"/>
        <dbReference type="ChEBI" id="CHEBI:17839"/>
        <dbReference type="ChEBI" id="CHEBI:33019"/>
        <dbReference type="ChEBI" id="CHEBI:72950"/>
        <dbReference type="EC" id="2.5.1.15"/>
    </reaction>
</comment>
<evidence type="ECO:0000313" key="10">
    <source>
        <dbReference type="EMBL" id="GCC52153.1"/>
    </source>
</evidence>
<sequence>MQSKGIITNKTLNVRGLVLDLSEPVVMGILNVTSDSFYEGSRVATEKDWLKKAEKMLNDGASILDVGASSSRPGASDVPEEIEIERIRQSIGSLLKEFPNAVISVDTFRSKVANVAVQEGAALINDISGGSLDTNMFETVARLQVPYILMHMKGTPQNMGTLTNYNNLLRELISYFQEKIVRLTSLGAKDIIIDPGFGFAKNIEQNYHLLHHLEQFHRLDKPILVGVSRKSMIYKTLGNSVENSLNGSTVLHTIALTKGATLLRVHDVMEAKEAITLYKQMLQAG</sequence>
<evidence type="ECO:0000256" key="2">
    <source>
        <dbReference type="ARBA" id="ARBA00001946"/>
    </source>
</evidence>
<gene>
    <name evidence="10" type="ORF">SanaruYs_23890</name>
</gene>
<dbReference type="AlphaFoldDB" id="A0A401UB70"/>
<dbReference type="PROSITE" id="PS00793">
    <property type="entry name" value="DHPS_2"/>
    <property type="match status" value="1"/>
</dbReference>
<dbReference type="InterPro" id="IPR045031">
    <property type="entry name" value="DHP_synth-like"/>
</dbReference>
<evidence type="ECO:0000313" key="11">
    <source>
        <dbReference type="Proteomes" id="UP000288227"/>
    </source>
</evidence>
<evidence type="ECO:0000256" key="6">
    <source>
        <dbReference type="ARBA" id="ARBA00022723"/>
    </source>
</evidence>
<keyword evidence="5" id="KW-0808">Transferase</keyword>
<comment type="cofactor">
    <cofactor evidence="2">
        <name>Mg(2+)</name>
        <dbReference type="ChEBI" id="CHEBI:18420"/>
    </cofactor>
</comment>
<dbReference type="GO" id="GO:0046654">
    <property type="term" value="P:tetrahydrofolate biosynthetic process"/>
    <property type="evidence" value="ECO:0007669"/>
    <property type="project" value="TreeGrafter"/>
</dbReference>
<dbReference type="GO" id="GO:0046656">
    <property type="term" value="P:folic acid biosynthetic process"/>
    <property type="evidence" value="ECO:0007669"/>
    <property type="project" value="UniProtKB-KW"/>
</dbReference>
<dbReference type="Proteomes" id="UP000288227">
    <property type="component" value="Unassembled WGS sequence"/>
</dbReference>
<protein>
    <recommendedName>
        <fullName evidence="4">dihydropteroate synthase</fullName>
        <ecNumber evidence="4">2.5.1.15</ecNumber>
    </recommendedName>
</protein>
<evidence type="ECO:0000256" key="8">
    <source>
        <dbReference type="ARBA" id="ARBA00022909"/>
    </source>
</evidence>
<keyword evidence="7" id="KW-0460">Magnesium</keyword>
<evidence type="ECO:0000256" key="3">
    <source>
        <dbReference type="ARBA" id="ARBA00004763"/>
    </source>
</evidence>
<accession>A0A401UB70</accession>
<evidence type="ECO:0000256" key="1">
    <source>
        <dbReference type="ARBA" id="ARBA00000012"/>
    </source>
</evidence>
<dbReference type="EC" id="2.5.1.15" evidence="4"/>
<dbReference type="EMBL" id="BHXQ01000004">
    <property type="protein sequence ID" value="GCC52153.1"/>
    <property type="molecule type" value="Genomic_DNA"/>
</dbReference>
<evidence type="ECO:0000259" key="9">
    <source>
        <dbReference type="PROSITE" id="PS50972"/>
    </source>
</evidence>
<dbReference type="RefSeq" id="WP_127122799.1">
    <property type="nucleotide sequence ID" value="NZ_BHXQ01000004.1"/>
</dbReference>
<comment type="pathway">
    <text evidence="3">Cofactor biosynthesis; tetrahydrofolate biosynthesis; 7,8-dihydrofolate from 2-amino-4-hydroxy-6-hydroxymethyl-7,8-dihydropteridine diphosphate and 4-aminobenzoate: step 1/2.</text>
</comment>
<dbReference type="GO" id="GO:0005829">
    <property type="term" value="C:cytosol"/>
    <property type="evidence" value="ECO:0007669"/>
    <property type="project" value="TreeGrafter"/>
</dbReference>
<evidence type="ECO:0000256" key="7">
    <source>
        <dbReference type="ARBA" id="ARBA00022842"/>
    </source>
</evidence>
<dbReference type="GO" id="GO:0004156">
    <property type="term" value="F:dihydropteroate synthase activity"/>
    <property type="evidence" value="ECO:0007669"/>
    <property type="project" value="UniProtKB-EC"/>
</dbReference>
<dbReference type="InterPro" id="IPR000489">
    <property type="entry name" value="Pterin-binding_dom"/>
</dbReference>
<keyword evidence="11" id="KW-1185">Reference proteome</keyword>
<evidence type="ECO:0000256" key="5">
    <source>
        <dbReference type="ARBA" id="ARBA00022679"/>
    </source>
</evidence>
<reference evidence="10 11" key="1">
    <citation type="submission" date="2018-11" db="EMBL/GenBank/DDBJ databases">
        <title>Chryseotalea sanarue gen. nov., sp., nov., a member of the family Cytophagaceae, isolated from a brackish lake in Hamamatsu Japan.</title>
        <authorList>
            <person name="Maejima Y."/>
            <person name="Iino T."/>
            <person name="Muraguchi Y."/>
            <person name="Fukuda K."/>
            <person name="Ohkuma M."/>
            <person name="Moriuchi R."/>
            <person name="Dohra H."/>
            <person name="Kimbara K."/>
            <person name="Shintani M."/>
        </authorList>
    </citation>
    <scope>NUCLEOTIDE SEQUENCE [LARGE SCALE GENOMIC DNA]</scope>
    <source>
        <strain evidence="10 11">Ys</strain>
    </source>
</reference>
<evidence type="ECO:0000256" key="4">
    <source>
        <dbReference type="ARBA" id="ARBA00012458"/>
    </source>
</evidence>
<dbReference type="OrthoDB" id="9811744at2"/>
<comment type="caution">
    <text evidence="10">The sequence shown here is derived from an EMBL/GenBank/DDBJ whole genome shotgun (WGS) entry which is preliminary data.</text>
</comment>
<dbReference type="GO" id="GO:0046872">
    <property type="term" value="F:metal ion binding"/>
    <property type="evidence" value="ECO:0007669"/>
    <property type="project" value="UniProtKB-KW"/>
</dbReference>
<dbReference type="PANTHER" id="PTHR20941:SF1">
    <property type="entry name" value="FOLIC ACID SYNTHESIS PROTEIN FOL1"/>
    <property type="match status" value="1"/>
</dbReference>
<dbReference type="InterPro" id="IPR006390">
    <property type="entry name" value="DHP_synth_dom"/>
</dbReference>
<keyword evidence="8" id="KW-0289">Folate biosynthesis</keyword>
<dbReference type="InterPro" id="IPR011005">
    <property type="entry name" value="Dihydropteroate_synth-like_sf"/>
</dbReference>
<feature type="domain" description="Pterin-binding" evidence="9">
    <location>
        <begin position="24"/>
        <end position="276"/>
    </location>
</feature>
<dbReference type="PROSITE" id="PS50972">
    <property type="entry name" value="PTERIN_BINDING"/>
    <property type="match status" value="1"/>
</dbReference>
<dbReference type="SUPFAM" id="SSF51717">
    <property type="entry name" value="Dihydropteroate synthetase-like"/>
    <property type="match status" value="1"/>
</dbReference>